<sequence length="259" mass="28743">MVDLTIKEIGIKLTQAGMLKTSVLCVYGSDTIPVNATPMRKINRCLANVIFTLSTQKIINKVYIGEDDLKGYCPGGQAWFGYKTFIPMLKYFLSTGSEDFRGGAAEFLIANPDLAEKQLRSIGKISPLGRYTVIQKCDELDDQNLEAKAFICFGVSEQIRNLCSLAHFRPENAVNIQNLWGASCASFVTYPAGMAENSPKNSIIIGPSDPTGNYWFPRNYLSIGIAFEIATRMARDLDQSFITKRSEVAYPVNRTSFKS</sequence>
<evidence type="ECO:0008006" key="2">
    <source>
        <dbReference type="Google" id="ProtNLM"/>
    </source>
</evidence>
<dbReference type="AlphaFoldDB" id="A0A0F9SA23"/>
<protein>
    <recommendedName>
        <fullName evidence="2">DUF169 domain-containing protein</fullName>
    </recommendedName>
</protein>
<name>A0A0F9SA23_9ZZZZ</name>
<proteinExistence type="predicted"/>
<dbReference type="InterPro" id="IPR003748">
    <property type="entry name" value="DUF169"/>
</dbReference>
<dbReference type="EMBL" id="LAZR01002736">
    <property type="protein sequence ID" value="KKN26228.1"/>
    <property type="molecule type" value="Genomic_DNA"/>
</dbReference>
<organism evidence="1">
    <name type="scientific">marine sediment metagenome</name>
    <dbReference type="NCBI Taxonomy" id="412755"/>
    <lineage>
        <taxon>unclassified sequences</taxon>
        <taxon>metagenomes</taxon>
        <taxon>ecological metagenomes</taxon>
    </lineage>
</organism>
<accession>A0A0F9SA23</accession>
<comment type="caution">
    <text evidence="1">The sequence shown here is derived from an EMBL/GenBank/DDBJ whole genome shotgun (WGS) entry which is preliminary data.</text>
</comment>
<gene>
    <name evidence="1" type="ORF">LCGC14_0876730</name>
</gene>
<evidence type="ECO:0000313" key="1">
    <source>
        <dbReference type="EMBL" id="KKN26228.1"/>
    </source>
</evidence>
<dbReference type="Pfam" id="PF02596">
    <property type="entry name" value="DUF169"/>
    <property type="match status" value="1"/>
</dbReference>
<reference evidence="1" key="1">
    <citation type="journal article" date="2015" name="Nature">
        <title>Complex archaea that bridge the gap between prokaryotes and eukaryotes.</title>
        <authorList>
            <person name="Spang A."/>
            <person name="Saw J.H."/>
            <person name="Jorgensen S.L."/>
            <person name="Zaremba-Niedzwiedzka K."/>
            <person name="Martijn J."/>
            <person name="Lind A.E."/>
            <person name="van Eijk R."/>
            <person name="Schleper C."/>
            <person name="Guy L."/>
            <person name="Ettema T.J."/>
        </authorList>
    </citation>
    <scope>NUCLEOTIDE SEQUENCE</scope>
</reference>